<accession>A0AAU2W2D6</accession>
<gene>
    <name evidence="1" type="ORF">OG398_29055</name>
</gene>
<sequence length="102" mass="10862">MMFDAQGEAMRLLPWTNEHGGPCWLSTASPDGPVSRMADELEADLIASAEYVLEEAREVLAETVVGEQELRFAGVRLAESLGDTLRIAASRGGRLANGEGSG</sequence>
<name>A0AAU2W2D6_9ACTN</name>
<organism evidence="1">
    <name type="scientific">Streptomyces sp. NBC_00008</name>
    <dbReference type="NCBI Taxonomy" id="2903610"/>
    <lineage>
        <taxon>Bacteria</taxon>
        <taxon>Bacillati</taxon>
        <taxon>Actinomycetota</taxon>
        <taxon>Actinomycetes</taxon>
        <taxon>Kitasatosporales</taxon>
        <taxon>Streptomycetaceae</taxon>
        <taxon>Streptomyces</taxon>
    </lineage>
</organism>
<dbReference type="EMBL" id="CP108313">
    <property type="protein sequence ID" value="WTW74048.1"/>
    <property type="molecule type" value="Genomic_DNA"/>
</dbReference>
<dbReference type="AlphaFoldDB" id="A0AAU2W2D6"/>
<reference evidence="1" key="1">
    <citation type="submission" date="2022-10" db="EMBL/GenBank/DDBJ databases">
        <title>The complete genomes of actinobacterial strains from the NBC collection.</title>
        <authorList>
            <person name="Joergensen T.S."/>
            <person name="Alvarez Arevalo M."/>
            <person name="Sterndorff E.B."/>
            <person name="Faurdal D."/>
            <person name="Vuksanovic O."/>
            <person name="Mourched A.-S."/>
            <person name="Charusanti P."/>
            <person name="Shaw S."/>
            <person name="Blin K."/>
            <person name="Weber T."/>
        </authorList>
    </citation>
    <scope>NUCLEOTIDE SEQUENCE</scope>
    <source>
        <strain evidence="1">NBC_00008</strain>
    </source>
</reference>
<proteinExistence type="predicted"/>
<protein>
    <submittedName>
        <fullName evidence="1">Uncharacterized protein</fullName>
    </submittedName>
</protein>
<evidence type="ECO:0000313" key="1">
    <source>
        <dbReference type="EMBL" id="WTW74048.1"/>
    </source>
</evidence>